<gene>
    <name evidence="2" type="ORF">ACFSJ0_29825</name>
</gene>
<evidence type="ECO:0008006" key="4">
    <source>
        <dbReference type="Google" id="ProtNLM"/>
    </source>
</evidence>
<protein>
    <recommendedName>
        <fullName evidence="4">Minor tail protein</fullName>
    </recommendedName>
</protein>
<name>A0ABW4GGD2_9ACTN</name>
<evidence type="ECO:0000313" key="3">
    <source>
        <dbReference type="Proteomes" id="UP001597097"/>
    </source>
</evidence>
<evidence type="ECO:0000256" key="1">
    <source>
        <dbReference type="SAM" id="MobiDB-lite"/>
    </source>
</evidence>
<evidence type="ECO:0000313" key="2">
    <source>
        <dbReference type="EMBL" id="MFD1541286.1"/>
    </source>
</evidence>
<comment type="caution">
    <text evidence="2">The sequence shown here is derived from an EMBL/GenBank/DDBJ whole genome shotgun (WGS) entry which is preliminary data.</text>
</comment>
<sequence>MATPRTTPRTILWKLLRDDGLIESVDITPVPVVSGAPLAVEVATSGVRDLRGVLRGPGGEREKLLFERVESGEFGDLWRAESVVKATGTWRVRVGARCDDVEDTFTVATESEAGMETQIDGFGLSPDPVREGDELTFTGVLRADIGDISGLPILLEFREDDEFAWTEITRTYTGREGDFTAVVIARNSGFWRAEFPGSDTRDTGRGQSADAEALRGSRSVQRHSTVEKAGLYQVSHTVNDQSVSKNTNVRHTGKVQKRDNVNAPWTKLNNERVELLFNGSGTNRKDTTKGMGRYQIDAKAANTGTWGVKITSSANQFAEIRVTVS</sequence>
<accession>A0ABW4GGD2</accession>
<dbReference type="Proteomes" id="UP001597097">
    <property type="component" value="Unassembled WGS sequence"/>
</dbReference>
<keyword evidence="3" id="KW-1185">Reference proteome</keyword>
<dbReference type="RefSeq" id="WP_219536874.1">
    <property type="nucleotide sequence ID" value="NZ_JAHKRM010000033.1"/>
</dbReference>
<reference evidence="3" key="1">
    <citation type="journal article" date="2019" name="Int. J. Syst. Evol. Microbiol.">
        <title>The Global Catalogue of Microorganisms (GCM) 10K type strain sequencing project: providing services to taxonomists for standard genome sequencing and annotation.</title>
        <authorList>
            <consortium name="The Broad Institute Genomics Platform"/>
            <consortium name="The Broad Institute Genome Sequencing Center for Infectious Disease"/>
            <person name="Wu L."/>
            <person name="Ma J."/>
        </authorList>
    </citation>
    <scope>NUCLEOTIDE SEQUENCE [LARGE SCALE GENOMIC DNA]</scope>
    <source>
        <strain evidence="3">CGMCC 1.15399</strain>
    </source>
</reference>
<organism evidence="2 3">
    <name type="scientific">Nonomuraea guangzhouensis</name>
    <dbReference type="NCBI Taxonomy" id="1291555"/>
    <lineage>
        <taxon>Bacteria</taxon>
        <taxon>Bacillati</taxon>
        <taxon>Actinomycetota</taxon>
        <taxon>Actinomycetes</taxon>
        <taxon>Streptosporangiales</taxon>
        <taxon>Streptosporangiaceae</taxon>
        <taxon>Nonomuraea</taxon>
    </lineage>
</organism>
<feature type="region of interest" description="Disordered" evidence="1">
    <location>
        <begin position="196"/>
        <end position="220"/>
    </location>
</feature>
<proteinExistence type="predicted"/>
<dbReference type="EMBL" id="JBHUCM010000025">
    <property type="protein sequence ID" value="MFD1541286.1"/>
    <property type="molecule type" value="Genomic_DNA"/>
</dbReference>